<reference evidence="18 19" key="1">
    <citation type="journal article" date="2009" name="Environ. Microbiol.">
        <title>Genome sequence of Desulfobacterium autotrophicum HRM2, a marine sulfate reducer oxidizing organic carbon completely to carbon dioxide.</title>
        <authorList>
            <person name="Strittmatter A.W."/>
            <person name="Liesegang H."/>
            <person name="Rabus R."/>
            <person name="Decker I."/>
            <person name="Amann J."/>
            <person name="Andres S."/>
            <person name="Henne A."/>
            <person name="Fricke W.F."/>
            <person name="Martinez-Arias R."/>
            <person name="Bartels D."/>
            <person name="Goesmann A."/>
            <person name="Krause L."/>
            <person name="Puehler A."/>
            <person name="Klenk H.P."/>
            <person name="Richter M."/>
            <person name="Schuler M."/>
            <person name="Gloeckner F.O."/>
            <person name="Meyerdierks A."/>
            <person name="Gottschalk G."/>
            <person name="Amann R."/>
        </authorList>
    </citation>
    <scope>NUCLEOTIDE SEQUENCE [LARGE SCALE GENOMIC DNA]</scope>
    <source>
        <strain evidence="19">ATCC 43914 / DSM 3382 / HRM2</strain>
    </source>
</reference>
<feature type="binding site" evidence="15">
    <location>
        <position position="121"/>
    </location>
    <ligand>
        <name>substrate</name>
    </ligand>
</feature>
<keyword evidence="19" id="KW-1185">Reference proteome</keyword>
<dbReference type="InterPro" id="IPR009003">
    <property type="entry name" value="Peptidase_S1_PA"/>
</dbReference>
<evidence type="ECO:0000256" key="4">
    <source>
        <dbReference type="ARBA" id="ARBA00013035"/>
    </source>
</evidence>
<evidence type="ECO:0000256" key="16">
    <source>
        <dbReference type="SAM" id="SignalP"/>
    </source>
</evidence>
<keyword evidence="11" id="KW-0720">Serine protease</keyword>
<feature type="domain" description="PDZ" evidence="17">
    <location>
        <begin position="261"/>
        <end position="356"/>
    </location>
</feature>
<feature type="domain" description="PDZ" evidence="17">
    <location>
        <begin position="365"/>
        <end position="466"/>
    </location>
</feature>
<dbReference type="InterPro" id="IPR041489">
    <property type="entry name" value="PDZ_6"/>
</dbReference>
<evidence type="ECO:0000256" key="12">
    <source>
        <dbReference type="ARBA" id="ARBA00023016"/>
    </source>
</evidence>
<dbReference type="EC" id="3.4.21.107" evidence="4"/>
<dbReference type="InterPro" id="IPR001940">
    <property type="entry name" value="Peptidase_S1C"/>
</dbReference>
<keyword evidence="12" id="KW-0346">Stress response</keyword>
<evidence type="ECO:0000256" key="8">
    <source>
        <dbReference type="ARBA" id="ARBA00022737"/>
    </source>
</evidence>
<dbReference type="Pfam" id="PF17820">
    <property type="entry name" value="PDZ_6"/>
    <property type="match status" value="1"/>
</dbReference>
<feature type="active site" description="Charge relay system" evidence="14">
    <location>
        <position position="121"/>
    </location>
</feature>
<dbReference type="InterPro" id="IPR011782">
    <property type="entry name" value="Pept_S1C_Do"/>
</dbReference>
<dbReference type="GO" id="GO:0006508">
    <property type="term" value="P:proteolysis"/>
    <property type="evidence" value="ECO:0007669"/>
    <property type="project" value="UniProtKB-KW"/>
</dbReference>
<dbReference type="KEGG" id="dat:HRM2_18690"/>
<evidence type="ECO:0000256" key="3">
    <source>
        <dbReference type="ARBA" id="ARBA00010541"/>
    </source>
</evidence>
<organism evidence="18 19">
    <name type="scientific">Desulforapulum autotrophicum (strain ATCC 43914 / DSM 3382 / VKM B-1955 / HRM2)</name>
    <name type="common">Desulfobacterium autotrophicum</name>
    <dbReference type="NCBI Taxonomy" id="177437"/>
    <lineage>
        <taxon>Bacteria</taxon>
        <taxon>Pseudomonadati</taxon>
        <taxon>Thermodesulfobacteriota</taxon>
        <taxon>Desulfobacteria</taxon>
        <taxon>Desulfobacterales</taxon>
        <taxon>Desulfobacteraceae</taxon>
        <taxon>Desulforapulum</taxon>
    </lineage>
</organism>
<evidence type="ECO:0000256" key="7">
    <source>
        <dbReference type="ARBA" id="ARBA00022729"/>
    </source>
</evidence>
<comment type="subcellular location">
    <subcellularLocation>
        <location evidence="2">Periplasm</location>
    </subcellularLocation>
</comment>
<evidence type="ECO:0000256" key="6">
    <source>
        <dbReference type="ARBA" id="ARBA00022670"/>
    </source>
</evidence>
<feature type="chain" id="PRO_5039022480" description="Probable periplasmic serine endoprotease DegP-like" evidence="16">
    <location>
        <begin position="30"/>
        <end position="477"/>
    </location>
</feature>
<evidence type="ECO:0000256" key="10">
    <source>
        <dbReference type="ARBA" id="ARBA00022801"/>
    </source>
</evidence>
<feature type="signal peptide" evidence="16">
    <location>
        <begin position="1"/>
        <end position="29"/>
    </location>
</feature>
<name>C0QBV9_DESAH</name>
<evidence type="ECO:0000256" key="9">
    <source>
        <dbReference type="ARBA" id="ARBA00022764"/>
    </source>
</evidence>
<dbReference type="eggNOG" id="COG0265">
    <property type="taxonomic scope" value="Bacteria"/>
</dbReference>
<dbReference type="EMBL" id="CP001087">
    <property type="protein sequence ID" value="ACN14971.1"/>
    <property type="molecule type" value="Genomic_DNA"/>
</dbReference>
<dbReference type="PROSITE" id="PS50106">
    <property type="entry name" value="PDZ"/>
    <property type="match status" value="2"/>
</dbReference>
<dbReference type="RefSeq" id="WP_015903757.1">
    <property type="nucleotide sequence ID" value="NC_012108.1"/>
</dbReference>
<feature type="binding site" evidence="15">
    <location>
        <position position="151"/>
    </location>
    <ligand>
        <name>substrate</name>
    </ligand>
</feature>
<keyword evidence="6" id="KW-0645">Protease</keyword>
<keyword evidence="8" id="KW-0677">Repeat</keyword>
<protein>
    <recommendedName>
        <fullName evidence="5">Probable periplasmic serine endoprotease DegP-like</fullName>
        <ecNumber evidence="4">3.4.21.107</ecNumber>
    </recommendedName>
    <alternativeName>
        <fullName evidence="13">Protease Do</fullName>
    </alternativeName>
</protein>
<dbReference type="PANTHER" id="PTHR22939">
    <property type="entry name" value="SERINE PROTEASE FAMILY S1C HTRA-RELATED"/>
    <property type="match status" value="1"/>
</dbReference>
<dbReference type="GO" id="GO:0004252">
    <property type="term" value="F:serine-type endopeptidase activity"/>
    <property type="evidence" value="ECO:0007669"/>
    <property type="project" value="InterPro"/>
</dbReference>
<feature type="active site" description="Charge relay system" evidence="14">
    <location>
        <position position="151"/>
    </location>
</feature>
<evidence type="ECO:0000256" key="2">
    <source>
        <dbReference type="ARBA" id="ARBA00004418"/>
    </source>
</evidence>
<dbReference type="InterPro" id="IPR001478">
    <property type="entry name" value="PDZ"/>
</dbReference>
<evidence type="ECO:0000313" key="19">
    <source>
        <dbReference type="Proteomes" id="UP000000442"/>
    </source>
</evidence>
<evidence type="ECO:0000256" key="5">
    <source>
        <dbReference type="ARBA" id="ARBA00013958"/>
    </source>
</evidence>
<evidence type="ECO:0000256" key="11">
    <source>
        <dbReference type="ARBA" id="ARBA00022825"/>
    </source>
</evidence>
<dbReference type="Proteomes" id="UP000000442">
    <property type="component" value="Chromosome"/>
</dbReference>
<comment type="catalytic activity">
    <reaction evidence="1">
        <text>Acts on substrates that are at least partially unfolded. The cleavage site P1 residue is normally between a pair of hydrophobic residues, such as Val-|-Val.</text>
        <dbReference type="EC" id="3.4.21.107"/>
    </reaction>
</comment>
<accession>C0QBV9</accession>
<feature type="binding site" evidence="15">
    <location>
        <begin position="222"/>
        <end position="224"/>
    </location>
    <ligand>
        <name>substrate</name>
    </ligand>
</feature>
<evidence type="ECO:0000256" key="13">
    <source>
        <dbReference type="ARBA" id="ARBA00032850"/>
    </source>
</evidence>
<dbReference type="HOGENOM" id="CLU_020120_1_0_7"/>
<gene>
    <name evidence="18" type="primary">degP</name>
    <name evidence="18" type="ordered locus">HRM2_18690</name>
</gene>
<dbReference type="Pfam" id="PF13365">
    <property type="entry name" value="Trypsin_2"/>
    <property type="match status" value="1"/>
</dbReference>
<keyword evidence="7 16" id="KW-0732">Signal</keyword>
<dbReference type="Pfam" id="PF13180">
    <property type="entry name" value="PDZ_2"/>
    <property type="match status" value="1"/>
</dbReference>
<dbReference type="SMART" id="SM00228">
    <property type="entry name" value="PDZ"/>
    <property type="match status" value="2"/>
</dbReference>
<evidence type="ECO:0000259" key="17">
    <source>
        <dbReference type="PROSITE" id="PS50106"/>
    </source>
</evidence>
<evidence type="ECO:0000313" key="18">
    <source>
        <dbReference type="EMBL" id="ACN14971.1"/>
    </source>
</evidence>
<dbReference type="PANTHER" id="PTHR22939:SF130">
    <property type="entry name" value="PERIPLASMIC SERINE ENDOPROTEASE DEGP-LIKE-RELATED"/>
    <property type="match status" value="1"/>
</dbReference>
<dbReference type="Gene3D" id="2.40.10.120">
    <property type="match status" value="1"/>
</dbReference>
<evidence type="ECO:0000256" key="1">
    <source>
        <dbReference type="ARBA" id="ARBA00001772"/>
    </source>
</evidence>
<sequence length="477" mass="51115">MNLNRKIRLFFLSAAALAMVAFVSIPATAALGKSVVMVPESFSELAKHAKPAVVNIRTVKVTKEGGRVFKHFYGQPFGDKDPFREFFEPFLRQQPQKDYRQQSLGSGFIISSDGYIVTNNHVVAEADEIKVKLYDDKEYDAKMVGTDSKTDLALIKIDVKGLDYLELGDSDVLEVGTWVVAIGSPFGLEQTVTAGIVSAKGRIIGSGPYDDFIQTDASINPGNSGGPLLNLEGEVVGINTAIVASGQGIGFAIPSKLAAGIVDQLRSSGEVTRGWMGVAIQDITPELAEYYNLKEKSGVLVAKVYKGDPADKAGIVPGDVITHVKGDVVTSSRDLSTAIAGLGVGSKVPVTLVRDGKAKTVFVVLVKRTDSEQGEALVQSGFDEFGLNLQALDSTNAEQLGYAKEVRGLVVTDIEPEGKAAASGIRQGDLLSEVNHIRVKTMDEYVATLAKIKKGEAVQLLFRRGNTSFIAVRFTKQ</sequence>
<dbReference type="FunFam" id="2.40.10.120:FF:000007">
    <property type="entry name" value="Periplasmic serine endoprotease DegP-like"/>
    <property type="match status" value="1"/>
</dbReference>
<evidence type="ECO:0000256" key="14">
    <source>
        <dbReference type="PIRSR" id="PIRSR611782-1"/>
    </source>
</evidence>
<keyword evidence="9" id="KW-0574">Periplasm</keyword>
<keyword evidence="10 18" id="KW-0378">Hydrolase</keyword>
<dbReference type="GO" id="GO:0042597">
    <property type="term" value="C:periplasmic space"/>
    <property type="evidence" value="ECO:0007669"/>
    <property type="project" value="UniProtKB-SubCell"/>
</dbReference>
<feature type="active site" description="Charge relay system" evidence="14">
    <location>
        <position position="224"/>
    </location>
</feature>
<comment type="similarity">
    <text evidence="3">Belongs to the peptidase S1C family.</text>
</comment>
<dbReference type="InterPro" id="IPR036034">
    <property type="entry name" value="PDZ_sf"/>
</dbReference>
<dbReference type="PRINTS" id="PR00834">
    <property type="entry name" value="PROTEASES2C"/>
</dbReference>
<dbReference type="CDD" id="cd10839">
    <property type="entry name" value="cpPDZ1_DegP-like"/>
    <property type="match status" value="1"/>
</dbReference>
<feature type="binding site" evidence="15">
    <location>
        <begin position="240"/>
        <end position="244"/>
    </location>
    <ligand>
        <name>substrate</name>
    </ligand>
</feature>
<evidence type="ECO:0000256" key="15">
    <source>
        <dbReference type="PIRSR" id="PIRSR611782-2"/>
    </source>
</evidence>
<dbReference type="SUPFAM" id="SSF50156">
    <property type="entry name" value="PDZ domain-like"/>
    <property type="match status" value="2"/>
</dbReference>
<dbReference type="Gene3D" id="2.30.42.10">
    <property type="match status" value="2"/>
</dbReference>
<dbReference type="SUPFAM" id="SSF50494">
    <property type="entry name" value="Trypsin-like serine proteases"/>
    <property type="match status" value="1"/>
</dbReference>
<dbReference type="STRING" id="177437.HRM2_18690"/>
<dbReference type="NCBIfam" id="TIGR02037">
    <property type="entry name" value="degP_htrA_DO"/>
    <property type="match status" value="1"/>
</dbReference>
<dbReference type="AlphaFoldDB" id="C0QBV9"/>
<proteinExistence type="inferred from homology"/>